<evidence type="ECO:0000313" key="2">
    <source>
        <dbReference type="Proteomes" id="UP000053477"/>
    </source>
</evidence>
<sequence length="178" mass="19654">MRHDRNYLYFKSEFYKPALCFLGRRMAVTVTTKLRSPVTQGFHFQYAPPVPGLKVSERALAQTLTRHTACAFPSAGRSFSQGHSYPRGTSDPHPDFITPSESLTCHQAPGEEHNCTFVIIDHLGAGHCAFIFNTGVLLCQWDLASKTSNSNHPLSASPSSLFCTGTSAMSHKRGHHPH</sequence>
<name>A0A0H2R7J2_9AGAM</name>
<dbReference type="AlphaFoldDB" id="A0A0H2R7J2"/>
<accession>A0A0H2R7J2</accession>
<reference evidence="1 2" key="1">
    <citation type="submission" date="2015-04" db="EMBL/GenBank/DDBJ databases">
        <title>Complete genome sequence of Schizopora paradoxa KUC8140, a cosmopolitan wood degrader in East Asia.</title>
        <authorList>
            <consortium name="DOE Joint Genome Institute"/>
            <person name="Min B."/>
            <person name="Park H."/>
            <person name="Jang Y."/>
            <person name="Kim J.-J."/>
            <person name="Kim K.H."/>
            <person name="Pangilinan J."/>
            <person name="Lipzen A."/>
            <person name="Riley R."/>
            <person name="Grigoriev I.V."/>
            <person name="Spatafora J.W."/>
            <person name="Choi I.-G."/>
        </authorList>
    </citation>
    <scope>NUCLEOTIDE SEQUENCE [LARGE SCALE GENOMIC DNA]</scope>
    <source>
        <strain evidence="1 2">KUC8140</strain>
    </source>
</reference>
<protein>
    <submittedName>
        <fullName evidence="1">Uncharacterized protein</fullName>
    </submittedName>
</protein>
<dbReference type="EMBL" id="KQ086146">
    <property type="protein sequence ID" value="KLO07332.1"/>
    <property type="molecule type" value="Genomic_DNA"/>
</dbReference>
<proteinExistence type="predicted"/>
<keyword evidence="2" id="KW-1185">Reference proteome</keyword>
<organism evidence="1 2">
    <name type="scientific">Schizopora paradoxa</name>
    <dbReference type="NCBI Taxonomy" id="27342"/>
    <lineage>
        <taxon>Eukaryota</taxon>
        <taxon>Fungi</taxon>
        <taxon>Dikarya</taxon>
        <taxon>Basidiomycota</taxon>
        <taxon>Agaricomycotina</taxon>
        <taxon>Agaricomycetes</taxon>
        <taxon>Hymenochaetales</taxon>
        <taxon>Schizoporaceae</taxon>
        <taxon>Schizopora</taxon>
    </lineage>
</organism>
<gene>
    <name evidence="1" type="ORF">SCHPADRAFT_653620</name>
</gene>
<evidence type="ECO:0000313" key="1">
    <source>
        <dbReference type="EMBL" id="KLO07332.1"/>
    </source>
</evidence>
<dbReference type="InParanoid" id="A0A0H2R7J2"/>
<dbReference type="Proteomes" id="UP000053477">
    <property type="component" value="Unassembled WGS sequence"/>
</dbReference>